<evidence type="ECO:0000256" key="8">
    <source>
        <dbReference type="RuleBase" id="RU004190"/>
    </source>
</evidence>
<evidence type="ECO:0000256" key="7">
    <source>
        <dbReference type="ARBA" id="ARBA00047343"/>
    </source>
</evidence>
<dbReference type="Proteomes" id="UP000261812">
    <property type="component" value="Chromosome"/>
</dbReference>
<dbReference type="InterPro" id="IPR005835">
    <property type="entry name" value="NTP_transferase_dom"/>
</dbReference>
<protein>
    <recommendedName>
        <fullName evidence="2">mannose-1-phosphate guanylyltransferase</fullName>
        <ecNumber evidence="2">2.7.7.13</ecNumber>
    </recommendedName>
</protein>
<organism evidence="12 13">
    <name type="scientific">Thermosynechococcus sichuanensis E542</name>
    <dbReference type="NCBI Taxonomy" id="2016101"/>
    <lineage>
        <taxon>Bacteria</taxon>
        <taxon>Bacillati</taxon>
        <taxon>Cyanobacteriota</taxon>
        <taxon>Cyanophyceae</taxon>
        <taxon>Acaryochloridales</taxon>
        <taxon>Thermosynechococcaceae</taxon>
        <taxon>Thermosynechococcus</taxon>
        <taxon>Thermosynechococcus sichuanensis</taxon>
    </lineage>
</organism>
<dbReference type="FunFam" id="3.90.550.10:FF:000046">
    <property type="entry name" value="Mannose-1-phosphate guanylyltransferase (GDP)"/>
    <property type="match status" value="1"/>
</dbReference>
<comment type="similarity">
    <text evidence="1 8">Belongs to the mannose-6-phosphate isomerase type 2 family.</text>
</comment>
<dbReference type="Gene3D" id="3.90.550.10">
    <property type="entry name" value="Spore Coat Polysaccharide Biosynthesis Protein SpsA, Chain A"/>
    <property type="match status" value="1"/>
</dbReference>
<keyword evidence="6" id="KW-0342">GTP-binding</keyword>
<evidence type="ECO:0000256" key="6">
    <source>
        <dbReference type="ARBA" id="ARBA00023134"/>
    </source>
</evidence>
<evidence type="ECO:0000313" key="12">
    <source>
        <dbReference type="EMBL" id="QLL29344.1"/>
    </source>
</evidence>
<dbReference type="InterPro" id="IPR006375">
    <property type="entry name" value="Man1P_GuaTrfase/Man6P_Isoase"/>
</dbReference>
<proteinExistence type="inferred from homology"/>
<dbReference type="CDD" id="cd02213">
    <property type="entry name" value="cupin_PMI_typeII_C"/>
    <property type="match status" value="1"/>
</dbReference>
<dbReference type="RefSeq" id="WP_181494777.1">
    <property type="nucleotide sequence ID" value="NZ_CP032152.1"/>
</dbReference>
<dbReference type="Pfam" id="PF22640">
    <property type="entry name" value="ManC_GMP_beta-helix"/>
    <property type="match status" value="1"/>
</dbReference>
<name>A0A7D6EW62_9CYAN</name>
<keyword evidence="4 12" id="KW-0548">Nucleotidyltransferase</keyword>
<evidence type="ECO:0000313" key="13">
    <source>
        <dbReference type="Proteomes" id="UP000261812"/>
    </source>
</evidence>
<dbReference type="AlphaFoldDB" id="A0A7D6EW62"/>
<dbReference type="GO" id="GO:0004475">
    <property type="term" value="F:mannose-1-phosphate guanylyltransferase (GTP) activity"/>
    <property type="evidence" value="ECO:0007669"/>
    <property type="project" value="UniProtKB-EC"/>
</dbReference>
<dbReference type="InterPro" id="IPR049577">
    <property type="entry name" value="GMPP_N"/>
</dbReference>
<evidence type="ECO:0000259" key="9">
    <source>
        <dbReference type="Pfam" id="PF00483"/>
    </source>
</evidence>
<keyword evidence="3 12" id="KW-0808">Transferase</keyword>
<feature type="domain" description="Nucleotidyl transferase" evidence="9">
    <location>
        <begin position="5"/>
        <end position="288"/>
    </location>
</feature>
<keyword evidence="13" id="KW-1185">Reference proteome</keyword>
<reference evidence="13" key="1">
    <citation type="submission" date="2018-09" db="EMBL/GenBank/DDBJ databases">
        <title>Complete genome sequence of thermophilic cyanobacteria strain Thermosynechococcus elongatus PKUAC-SCTE542.</title>
        <authorList>
            <person name="Liang Y."/>
            <person name="Tang J."/>
            <person name="Daroch M."/>
        </authorList>
    </citation>
    <scope>NUCLEOTIDE SEQUENCE [LARGE SCALE GENOMIC DNA]</scope>
    <source>
        <strain evidence="13">E542</strain>
    </source>
</reference>
<dbReference type="Pfam" id="PF01050">
    <property type="entry name" value="MannoseP_isomer"/>
    <property type="match status" value="1"/>
</dbReference>
<evidence type="ECO:0000256" key="3">
    <source>
        <dbReference type="ARBA" id="ARBA00022679"/>
    </source>
</evidence>
<feature type="domain" description="MannoseP isomerase/GMP-like beta-helix" evidence="11">
    <location>
        <begin position="299"/>
        <end position="350"/>
    </location>
</feature>
<dbReference type="CDD" id="cd02509">
    <property type="entry name" value="GDP-M1P_Guanylyltransferase"/>
    <property type="match status" value="1"/>
</dbReference>
<evidence type="ECO:0000256" key="1">
    <source>
        <dbReference type="ARBA" id="ARBA00006115"/>
    </source>
</evidence>
<evidence type="ECO:0000259" key="10">
    <source>
        <dbReference type="Pfam" id="PF01050"/>
    </source>
</evidence>
<dbReference type="NCBIfam" id="TIGR01479">
    <property type="entry name" value="GMP_PMI"/>
    <property type="match status" value="1"/>
</dbReference>
<keyword evidence="5" id="KW-0547">Nucleotide-binding</keyword>
<dbReference type="PANTHER" id="PTHR46390:SF1">
    <property type="entry name" value="MANNOSE-1-PHOSPHATE GUANYLYLTRANSFERASE"/>
    <property type="match status" value="1"/>
</dbReference>
<keyword evidence="12" id="KW-0413">Isomerase</keyword>
<evidence type="ECO:0000256" key="4">
    <source>
        <dbReference type="ARBA" id="ARBA00022695"/>
    </source>
</evidence>
<evidence type="ECO:0000256" key="2">
    <source>
        <dbReference type="ARBA" id="ARBA00012387"/>
    </source>
</evidence>
<sequence>MHCIPVILSGGAGSRLWPLSRQAHPKQFMRLTAEGQSLLQQTWQRLQGLPQVQPPVVVANEAHRFLVAEQFQELGVTPTRILLEPLGRNTAPAITLAALYVTEVLATDAILLVLPADHLIQDVAAFQQGLQRALAPAAKDWLVTFGITPTSPHTGYGYIRRGEALSDAHTYRVAEFVEKPDLATAEAYLADGHYLWNSGMFLFRAQSFLAELAQQQPEILHNCRLALREGREDLDFIRLAKEPLSRCPSLSVDYGVMEKTQKAAVVPLECGWSDVGSWSSLWEVTPKDEFGNSCRGDVLTYSTKNCFVHGQHRLVALLGVENLIVVETADAVLIAHQEAAQQVKHVVEQLQAQQRSEAYNHRVVYRPWGHYDSIDTGHRFQVKRITVKPGASLSLQQHHHRAEHWIVVSGTAEVTCNGKTFLLTENESTYIPVGAVHRLANPGKIPLEMIEVQSGAYLGEDDIVRFEDRYGRETAQ</sequence>
<accession>A0A7D6EW62</accession>
<evidence type="ECO:0000256" key="5">
    <source>
        <dbReference type="ARBA" id="ARBA00022741"/>
    </source>
</evidence>
<dbReference type="GO" id="GO:0016853">
    <property type="term" value="F:isomerase activity"/>
    <property type="evidence" value="ECO:0007669"/>
    <property type="project" value="UniProtKB-KW"/>
</dbReference>
<dbReference type="Gene3D" id="2.60.120.10">
    <property type="entry name" value="Jelly Rolls"/>
    <property type="match status" value="1"/>
</dbReference>
<dbReference type="SUPFAM" id="SSF51182">
    <property type="entry name" value="RmlC-like cupins"/>
    <property type="match status" value="1"/>
</dbReference>
<dbReference type="SUPFAM" id="SSF53448">
    <property type="entry name" value="Nucleotide-diphospho-sugar transferases"/>
    <property type="match status" value="1"/>
</dbReference>
<dbReference type="InterPro" id="IPR001538">
    <property type="entry name" value="Man6P_isomerase-2_C"/>
</dbReference>
<dbReference type="InterPro" id="IPR029044">
    <property type="entry name" value="Nucleotide-diphossugar_trans"/>
</dbReference>
<dbReference type="InterPro" id="IPR011051">
    <property type="entry name" value="RmlC_Cupin_sf"/>
</dbReference>
<dbReference type="KEGG" id="tsq:D3A95_09460"/>
<evidence type="ECO:0000259" key="11">
    <source>
        <dbReference type="Pfam" id="PF22640"/>
    </source>
</evidence>
<dbReference type="EC" id="2.7.7.13" evidence="2"/>
<dbReference type="GO" id="GO:0009298">
    <property type="term" value="P:GDP-mannose biosynthetic process"/>
    <property type="evidence" value="ECO:0007669"/>
    <property type="project" value="TreeGrafter"/>
</dbReference>
<dbReference type="Pfam" id="PF00483">
    <property type="entry name" value="NTP_transferase"/>
    <property type="match status" value="1"/>
</dbReference>
<dbReference type="GO" id="GO:0000271">
    <property type="term" value="P:polysaccharide biosynthetic process"/>
    <property type="evidence" value="ECO:0007669"/>
    <property type="project" value="InterPro"/>
</dbReference>
<dbReference type="InterPro" id="IPR014710">
    <property type="entry name" value="RmlC-like_jellyroll"/>
</dbReference>
<dbReference type="GO" id="GO:0005525">
    <property type="term" value="F:GTP binding"/>
    <property type="evidence" value="ECO:0007669"/>
    <property type="project" value="UniProtKB-KW"/>
</dbReference>
<feature type="domain" description="Mannose-6-phosphate isomerase type II C-terminal" evidence="10">
    <location>
        <begin position="354"/>
        <end position="468"/>
    </location>
</feature>
<comment type="catalytic activity">
    <reaction evidence="7">
        <text>alpha-D-mannose 1-phosphate + GTP + H(+) = GDP-alpha-D-mannose + diphosphate</text>
        <dbReference type="Rhea" id="RHEA:15229"/>
        <dbReference type="ChEBI" id="CHEBI:15378"/>
        <dbReference type="ChEBI" id="CHEBI:33019"/>
        <dbReference type="ChEBI" id="CHEBI:37565"/>
        <dbReference type="ChEBI" id="CHEBI:57527"/>
        <dbReference type="ChEBI" id="CHEBI:58409"/>
        <dbReference type="EC" id="2.7.7.13"/>
    </reaction>
</comment>
<dbReference type="InterPro" id="IPR051161">
    <property type="entry name" value="Mannose-6P_isomerase_type2"/>
</dbReference>
<gene>
    <name evidence="12" type="ORF">D3A95_09460</name>
</gene>
<dbReference type="EMBL" id="CP032152">
    <property type="protein sequence ID" value="QLL29344.1"/>
    <property type="molecule type" value="Genomic_DNA"/>
</dbReference>
<dbReference type="FunFam" id="2.60.120.10:FF:000032">
    <property type="entry name" value="Mannose-1-phosphate guanylyltransferase/mannose-6-phosphate isomerase"/>
    <property type="match status" value="1"/>
</dbReference>
<dbReference type="InterPro" id="IPR054566">
    <property type="entry name" value="ManC/GMP-like_b-helix"/>
</dbReference>
<dbReference type="PANTHER" id="PTHR46390">
    <property type="entry name" value="MANNOSE-1-PHOSPHATE GUANYLYLTRANSFERASE"/>
    <property type="match status" value="1"/>
</dbReference>